<accession>A0A2P2N872</accession>
<proteinExistence type="predicted"/>
<reference evidence="1" key="1">
    <citation type="submission" date="2018-02" db="EMBL/GenBank/DDBJ databases">
        <title>Rhizophora mucronata_Transcriptome.</title>
        <authorList>
            <person name="Meera S.P."/>
            <person name="Sreeshan A."/>
            <person name="Augustine A."/>
        </authorList>
    </citation>
    <scope>NUCLEOTIDE SEQUENCE</scope>
    <source>
        <tissue evidence="1">Leaf</tissue>
    </source>
</reference>
<sequence length="51" mass="5757">MMLGWSPGCLTDSYAAKFLRNLSFRTIGAQHGQMAINFPPWMSHDSANLER</sequence>
<organism evidence="1">
    <name type="scientific">Rhizophora mucronata</name>
    <name type="common">Asiatic mangrove</name>
    <dbReference type="NCBI Taxonomy" id="61149"/>
    <lineage>
        <taxon>Eukaryota</taxon>
        <taxon>Viridiplantae</taxon>
        <taxon>Streptophyta</taxon>
        <taxon>Embryophyta</taxon>
        <taxon>Tracheophyta</taxon>
        <taxon>Spermatophyta</taxon>
        <taxon>Magnoliopsida</taxon>
        <taxon>eudicotyledons</taxon>
        <taxon>Gunneridae</taxon>
        <taxon>Pentapetalae</taxon>
        <taxon>rosids</taxon>
        <taxon>fabids</taxon>
        <taxon>Malpighiales</taxon>
        <taxon>Rhizophoraceae</taxon>
        <taxon>Rhizophora</taxon>
    </lineage>
</organism>
<dbReference type="EMBL" id="GGEC01058152">
    <property type="protein sequence ID" value="MBX38636.1"/>
    <property type="molecule type" value="Transcribed_RNA"/>
</dbReference>
<evidence type="ECO:0000313" key="1">
    <source>
        <dbReference type="EMBL" id="MBX38636.1"/>
    </source>
</evidence>
<protein>
    <submittedName>
        <fullName evidence="1">Uncharacterized protein MANES_09G008900</fullName>
    </submittedName>
</protein>
<name>A0A2P2N872_RHIMU</name>
<dbReference type="AlphaFoldDB" id="A0A2P2N872"/>